<comment type="caution">
    <text evidence="2">The sequence shown here is derived from an EMBL/GenBank/DDBJ whole genome shotgun (WGS) entry which is preliminary data.</text>
</comment>
<evidence type="ECO:0000313" key="3">
    <source>
        <dbReference type="Proteomes" id="UP000321685"/>
    </source>
</evidence>
<dbReference type="SUPFAM" id="SSF52540">
    <property type="entry name" value="P-loop containing nucleoside triphosphate hydrolases"/>
    <property type="match status" value="1"/>
</dbReference>
<dbReference type="InterPro" id="IPR027417">
    <property type="entry name" value="P-loop_NTPase"/>
</dbReference>
<evidence type="ECO:0000256" key="1">
    <source>
        <dbReference type="SAM" id="MobiDB-lite"/>
    </source>
</evidence>
<accession>A0A511DD70</accession>
<name>A0A511DD70_9PSEU</name>
<keyword evidence="3" id="KW-1185">Reference proteome</keyword>
<dbReference type="AlphaFoldDB" id="A0A511DD70"/>
<dbReference type="Pfam" id="PF13481">
    <property type="entry name" value="AAA_25"/>
    <property type="match status" value="1"/>
</dbReference>
<feature type="region of interest" description="Disordered" evidence="1">
    <location>
        <begin position="36"/>
        <end position="67"/>
    </location>
</feature>
<dbReference type="Gene3D" id="3.40.50.300">
    <property type="entry name" value="P-loop containing nucleotide triphosphate hydrolases"/>
    <property type="match status" value="1"/>
</dbReference>
<dbReference type="Proteomes" id="UP000321685">
    <property type="component" value="Unassembled WGS sequence"/>
</dbReference>
<sequence length="415" mass="44402">MTAADIRHQHQPDVWGLDRDGFARCRGCGVNYQPDDEAFHDPDASWPNSPAVTTNGSQPTPDQPPTTRRLVAVRPHLRASLLTVSGLATLPPVRPLIDGLLYRGTPAQLSGPPGSYKSFTSVGMACAVAAGVPFEGHAVPEGGGPVVYVAAEGANGLQARILAWCELTNIDPVDLEGKLYVLPLPVQLGNWMDVADAVEITRELGAVLIVLDTRARCTVGLEENSNTEQGRAIAALETLIHDTDCAALVVHHSGRSGLNPRGANAWDGAVWSDLRLTGDNLHCKLNCFKHKDIPDGCDHEFRLIPHTVSDSLMPEATEAQRQTLVLVAGDGRPDTDDAPSVTSVAEIIRECDGIEGLTRPQIITLAADRGVSRSQAYAAVKTLIERGQVRNVSATRTPRYVASRTTLPVDVGDPE</sequence>
<feature type="compositionally biased region" description="Polar residues" evidence="1">
    <location>
        <begin position="46"/>
        <end position="57"/>
    </location>
</feature>
<dbReference type="OrthoDB" id="3171622at2"/>
<dbReference type="EMBL" id="BJVJ01000012">
    <property type="protein sequence ID" value="GEL22755.1"/>
    <property type="molecule type" value="Genomic_DNA"/>
</dbReference>
<proteinExistence type="predicted"/>
<evidence type="ECO:0008006" key="4">
    <source>
        <dbReference type="Google" id="ProtNLM"/>
    </source>
</evidence>
<evidence type="ECO:0000313" key="2">
    <source>
        <dbReference type="EMBL" id="GEL22755.1"/>
    </source>
</evidence>
<organism evidence="2 3">
    <name type="scientific">Pseudonocardia sulfidoxydans NBRC 16205</name>
    <dbReference type="NCBI Taxonomy" id="1223511"/>
    <lineage>
        <taxon>Bacteria</taxon>
        <taxon>Bacillati</taxon>
        <taxon>Actinomycetota</taxon>
        <taxon>Actinomycetes</taxon>
        <taxon>Pseudonocardiales</taxon>
        <taxon>Pseudonocardiaceae</taxon>
        <taxon>Pseudonocardia</taxon>
    </lineage>
</organism>
<reference evidence="2 3" key="1">
    <citation type="submission" date="2019-07" db="EMBL/GenBank/DDBJ databases">
        <title>Whole genome shotgun sequence of Pseudonocardia sulfidoxydans NBRC 16205.</title>
        <authorList>
            <person name="Hosoyama A."/>
            <person name="Uohara A."/>
            <person name="Ohji S."/>
            <person name="Ichikawa N."/>
        </authorList>
    </citation>
    <scope>NUCLEOTIDE SEQUENCE [LARGE SCALE GENOMIC DNA]</scope>
    <source>
        <strain evidence="2 3">NBRC 16205</strain>
    </source>
</reference>
<gene>
    <name evidence="2" type="ORF">PSU4_17090</name>
</gene>
<protein>
    <recommendedName>
        <fullName evidence="4">AAA+ ATPase domain-containing protein</fullName>
    </recommendedName>
</protein>